<keyword evidence="2" id="KW-0808">Transferase</keyword>
<organism evidence="2 3">
    <name type="scientific">Pseudoalteromonas denitrificans DSM 6059</name>
    <dbReference type="NCBI Taxonomy" id="1123010"/>
    <lineage>
        <taxon>Bacteria</taxon>
        <taxon>Pseudomonadati</taxon>
        <taxon>Pseudomonadota</taxon>
        <taxon>Gammaproteobacteria</taxon>
        <taxon>Alteromonadales</taxon>
        <taxon>Pseudoalteromonadaceae</taxon>
        <taxon>Pseudoalteromonas</taxon>
    </lineage>
</organism>
<dbReference type="EMBL" id="FOLO01000020">
    <property type="protein sequence ID" value="SFC84884.1"/>
    <property type="molecule type" value="Genomic_DNA"/>
</dbReference>
<dbReference type="SUPFAM" id="SSF55729">
    <property type="entry name" value="Acyl-CoA N-acyltransferases (Nat)"/>
    <property type="match status" value="1"/>
</dbReference>
<dbReference type="InterPro" id="IPR016181">
    <property type="entry name" value="Acyl_CoA_acyltransferase"/>
</dbReference>
<proteinExistence type="predicted"/>
<sequence>MDTFIAPTSTDEALKAIYLTAEDLNIAASLLYQAYHDDPLLMKILKSDKSTASSYEKKLRALIREELNSFWQGHQPLIGLFKGESLKAVACVFKSDTQMKAQRYWHWRLKLMLSAGYLTTQQLIEKESAIREELNEYSTYHFLAFIAVAPGMQKQGLGRYLLRALDDLIENDNETAGLAVYVTRDDLHNLFITSGFKCLKALAFSNVQGSLLFKTKI</sequence>
<evidence type="ECO:0000313" key="2">
    <source>
        <dbReference type="EMBL" id="SFC84884.1"/>
    </source>
</evidence>
<dbReference type="GO" id="GO:0016747">
    <property type="term" value="F:acyltransferase activity, transferring groups other than amino-acyl groups"/>
    <property type="evidence" value="ECO:0007669"/>
    <property type="project" value="InterPro"/>
</dbReference>
<evidence type="ECO:0000313" key="3">
    <source>
        <dbReference type="Proteomes" id="UP000198862"/>
    </source>
</evidence>
<evidence type="ECO:0000259" key="1">
    <source>
        <dbReference type="Pfam" id="PF00583"/>
    </source>
</evidence>
<dbReference type="Gene3D" id="3.40.630.30">
    <property type="match status" value="1"/>
</dbReference>
<name>A0A1I1MH94_9GAMM</name>
<reference evidence="2 3" key="1">
    <citation type="submission" date="2016-10" db="EMBL/GenBank/DDBJ databases">
        <authorList>
            <person name="de Groot N.N."/>
        </authorList>
    </citation>
    <scope>NUCLEOTIDE SEQUENCE [LARGE SCALE GENOMIC DNA]</scope>
    <source>
        <strain evidence="2 3">DSM 6059</strain>
    </source>
</reference>
<keyword evidence="3" id="KW-1185">Reference proteome</keyword>
<dbReference type="STRING" id="1123010.SAMN02745724_02693"/>
<dbReference type="Pfam" id="PF00583">
    <property type="entry name" value="Acetyltransf_1"/>
    <property type="match status" value="1"/>
</dbReference>
<dbReference type="InterPro" id="IPR000182">
    <property type="entry name" value="GNAT_dom"/>
</dbReference>
<dbReference type="Proteomes" id="UP000198862">
    <property type="component" value="Unassembled WGS sequence"/>
</dbReference>
<protein>
    <submittedName>
        <fullName evidence="2">Acetyltransferase (GNAT) family protein</fullName>
    </submittedName>
</protein>
<feature type="domain" description="N-acetyltransferase" evidence="1">
    <location>
        <begin position="138"/>
        <end position="191"/>
    </location>
</feature>
<dbReference type="OrthoDB" id="6195612at2"/>
<gene>
    <name evidence="2" type="ORF">SAMN02745724_02693</name>
</gene>
<dbReference type="AlphaFoldDB" id="A0A1I1MH94"/>
<accession>A0A1I1MH94</accession>